<dbReference type="InterPro" id="IPR027417">
    <property type="entry name" value="P-loop_NTPase"/>
</dbReference>
<feature type="binding site" evidence="5">
    <location>
        <begin position="32"/>
        <end position="39"/>
    </location>
    <ligand>
        <name>ATP</name>
        <dbReference type="ChEBI" id="CHEBI:30616"/>
    </ligand>
</feature>
<sequence length="632" mass="70964">MMMRLHQPDTQADVDVRSCLDSSKKKSFIMVAGAGSGKTTSLVKALVHLSATRGSDFRRNSHKVACVTYTEIAVREIWSDVGNSPFFHVSTIHSFLWDLIQPFTEEIRKWVSEALDSKIVEAIEHMDRPRTQQRTKERLAQDIKRCNDQKLAIGRIKRFIYGTGSDFSKGVLGHDDILKIGVHFINTYPLMRSLLARQYPIVFIDESQDTFPDVVAALKEMATEKAGTFCLGFFGDPMQKIYLSGAGKIDREAGWAEITKPENFRCPQAVLRVINNIRAEDDGLEQTRGRHQKVGDQEESVEGFAHIFVLPADNRRTLWLEQVRAWMATHCGDDLWTSEDRDADVRFLVLVHRMAAERLGFPTLYSALNDHGSHALKDGLQDGTAWILRPLVSFVLPLVETHRTDQSFEVMNILRDKCPKLDPQLLASSDTVAVLKEVKASVDKLLSLVSSGGTATIRDVLIHLRDDGLYMLDDRIVGYLNQPQPTVGDNETGEEVSAWAFLATPAKELCGYWRYICDESPFMTQQGVKGAEYDRVLVVLDDEEASYSLFSAGKYFGYTALSPKDKENLAAGKDSVIERTRRLFYVSCSRTKNSLAVIVFAPEVGSALEAIQNKKIFEADCIHTEVDLPTLN</sequence>
<organism evidence="7 8">
    <name type="scientific">Nitrosospira multiformis</name>
    <dbReference type="NCBI Taxonomy" id="1231"/>
    <lineage>
        <taxon>Bacteria</taxon>
        <taxon>Pseudomonadati</taxon>
        <taxon>Pseudomonadota</taxon>
        <taxon>Betaproteobacteria</taxon>
        <taxon>Nitrosomonadales</taxon>
        <taxon>Nitrosomonadaceae</taxon>
        <taxon>Nitrosospira</taxon>
    </lineage>
</organism>
<dbReference type="Gene3D" id="3.40.50.300">
    <property type="entry name" value="P-loop containing nucleotide triphosphate hydrolases"/>
    <property type="match status" value="2"/>
</dbReference>
<evidence type="ECO:0000313" key="7">
    <source>
        <dbReference type="EMBL" id="SFU68047.1"/>
    </source>
</evidence>
<evidence type="ECO:0000313" key="8">
    <source>
        <dbReference type="Proteomes" id="UP000182649"/>
    </source>
</evidence>
<dbReference type="GO" id="GO:0005829">
    <property type="term" value="C:cytosol"/>
    <property type="evidence" value="ECO:0007669"/>
    <property type="project" value="TreeGrafter"/>
</dbReference>
<dbReference type="GO" id="GO:0003677">
    <property type="term" value="F:DNA binding"/>
    <property type="evidence" value="ECO:0007669"/>
    <property type="project" value="InterPro"/>
</dbReference>
<dbReference type="GO" id="GO:0043138">
    <property type="term" value="F:3'-5' DNA helicase activity"/>
    <property type="evidence" value="ECO:0007669"/>
    <property type="project" value="TreeGrafter"/>
</dbReference>
<gene>
    <name evidence="7" type="ORF">SAMN05216417_11466</name>
</gene>
<evidence type="ECO:0000256" key="3">
    <source>
        <dbReference type="ARBA" id="ARBA00022806"/>
    </source>
</evidence>
<dbReference type="PANTHER" id="PTHR11070:SF3">
    <property type="entry name" value="DNA 3'-5' HELICASE"/>
    <property type="match status" value="1"/>
</dbReference>
<keyword evidence="3 5" id="KW-0347">Helicase</keyword>
<dbReference type="OrthoDB" id="384988at2"/>
<evidence type="ECO:0000256" key="2">
    <source>
        <dbReference type="ARBA" id="ARBA00022801"/>
    </source>
</evidence>
<keyword evidence="2 5" id="KW-0378">Hydrolase</keyword>
<dbReference type="EMBL" id="FPBZ01000014">
    <property type="protein sequence ID" value="SFU68047.1"/>
    <property type="molecule type" value="Genomic_DNA"/>
</dbReference>
<feature type="domain" description="UvrD-like helicase ATP-binding" evidence="6">
    <location>
        <begin position="11"/>
        <end position="280"/>
    </location>
</feature>
<reference evidence="7 8" key="1">
    <citation type="submission" date="2016-10" db="EMBL/GenBank/DDBJ databases">
        <authorList>
            <person name="de Groot N.N."/>
        </authorList>
    </citation>
    <scope>NUCLEOTIDE SEQUENCE [LARGE SCALE GENOMIC DNA]</scope>
    <source>
        <strain evidence="7 8">Nl14</strain>
    </source>
</reference>
<dbReference type="GO" id="GO:0016787">
    <property type="term" value="F:hydrolase activity"/>
    <property type="evidence" value="ECO:0007669"/>
    <property type="project" value="UniProtKB-UniRule"/>
</dbReference>
<dbReference type="GO" id="GO:0000725">
    <property type="term" value="P:recombinational repair"/>
    <property type="evidence" value="ECO:0007669"/>
    <property type="project" value="TreeGrafter"/>
</dbReference>
<dbReference type="RefSeq" id="WP_074975415.1">
    <property type="nucleotide sequence ID" value="NZ_FPBZ01000014.1"/>
</dbReference>
<dbReference type="PANTHER" id="PTHR11070">
    <property type="entry name" value="UVRD / RECB / PCRA DNA HELICASE FAMILY MEMBER"/>
    <property type="match status" value="1"/>
</dbReference>
<dbReference type="SUPFAM" id="SSF52540">
    <property type="entry name" value="P-loop containing nucleoside triphosphate hydrolases"/>
    <property type="match status" value="1"/>
</dbReference>
<evidence type="ECO:0000256" key="1">
    <source>
        <dbReference type="ARBA" id="ARBA00022741"/>
    </source>
</evidence>
<evidence type="ECO:0000256" key="5">
    <source>
        <dbReference type="PROSITE-ProRule" id="PRU00560"/>
    </source>
</evidence>
<dbReference type="Proteomes" id="UP000182649">
    <property type="component" value="Unassembled WGS sequence"/>
</dbReference>
<keyword evidence="1 5" id="KW-0547">Nucleotide-binding</keyword>
<accession>A0A1I7I546</accession>
<protein>
    <submittedName>
        <fullName evidence="7">DNA helicase-2 / ATP-dependent DNA helicase PcrA</fullName>
    </submittedName>
</protein>
<evidence type="ECO:0000259" key="6">
    <source>
        <dbReference type="PROSITE" id="PS51198"/>
    </source>
</evidence>
<dbReference type="Pfam" id="PF00580">
    <property type="entry name" value="UvrD-helicase"/>
    <property type="match status" value="1"/>
</dbReference>
<dbReference type="AlphaFoldDB" id="A0A1I7I546"/>
<dbReference type="GO" id="GO:0005524">
    <property type="term" value="F:ATP binding"/>
    <property type="evidence" value="ECO:0007669"/>
    <property type="project" value="UniProtKB-UniRule"/>
</dbReference>
<name>A0A1I7I546_9PROT</name>
<dbReference type="InterPro" id="IPR000212">
    <property type="entry name" value="DNA_helicase_UvrD/REP"/>
</dbReference>
<dbReference type="InterPro" id="IPR014016">
    <property type="entry name" value="UvrD-like_ATP-bd"/>
</dbReference>
<evidence type="ECO:0000256" key="4">
    <source>
        <dbReference type="ARBA" id="ARBA00022840"/>
    </source>
</evidence>
<keyword evidence="4 5" id="KW-0067">ATP-binding</keyword>
<proteinExistence type="predicted"/>
<dbReference type="PROSITE" id="PS51198">
    <property type="entry name" value="UVRD_HELICASE_ATP_BIND"/>
    <property type="match status" value="1"/>
</dbReference>